<name>A0A8T2J1J9_9PIPI</name>
<feature type="compositionally biased region" description="Polar residues" evidence="2">
    <location>
        <begin position="219"/>
        <end position="262"/>
    </location>
</feature>
<dbReference type="InterPro" id="IPR012677">
    <property type="entry name" value="Nucleotide-bd_a/b_plait_sf"/>
</dbReference>
<keyword evidence="1" id="KW-0694">RNA-binding</keyword>
<gene>
    <name evidence="4" type="ORF">GDO86_007603</name>
</gene>
<dbReference type="GO" id="GO:0003723">
    <property type="term" value="F:RNA binding"/>
    <property type="evidence" value="ECO:0007669"/>
    <property type="project" value="UniProtKB-UniRule"/>
</dbReference>
<dbReference type="InterPro" id="IPR000504">
    <property type="entry name" value="RRM_dom"/>
</dbReference>
<feature type="compositionally biased region" description="Polar residues" evidence="2">
    <location>
        <begin position="68"/>
        <end position="81"/>
    </location>
</feature>
<feature type="compositionally biased region" description="Polar residues" evidence="2">
    <location>
        <begin position="537"/>
        <end position="549"/>
    </location>
</feature>
<feature type="compositionally biased region" description="Basic and acidic residues" evidence="2">
    <location>
        <begin position="386"/>
        <end position="395"/>
    </location>
</feature>
<feature type="compositionally biased region" description="Basic and acidic residues" evidence="2">
    <location>
        <begin position="527"/>
        <end position="536"/>
    </location>
</feature>
<proteinExistence type="predicted"/>
<organism evidence="4 5">
    <name type="scientific">Hymenochirus boettgeri</name>
    <name type="common">Congo dwarf clawed frog</name>
    <dbReference type="NCBI Taxonomy" id="247094"/>
    <lineage>
        <taxon>Eukaryota</taxon>
        <taxon>Metazoa</taxon>
        <taxon>Chordata</taxon>
        <taxon>Craniata</taxon>
        <taxon>Vertebrata</taxon>
        <taxon>Euteleostomi</taxon>
        <taxon>Amphibia</taxon>
        <taxon>Batrachia</taxon>
        <taxon>Anura</taxon>
        <taxon>Pipoidea</taxon>
        <taxon>Pipidae</taxon>
        <taxon>Pipinae</taxon>
        <taxon>Hymenochirus</taxon>
    </lineage>
</organism>
<feature type="region of interest" description="Disordered" evidence="2">
    <location>
        <begin position="1"/>
        <end position="21"/>
    </location>
</feature>
<protein>
    <recommendedName>
        <fullName evidence="3">RRM domain-containing protein</fullName>
    </recommendedName>
</protein>
<feature type="compositionally biased region" description="Polar residues" evidence="2">
    <location>
        <begin position="422"/>
        <end position="443"/>
    </location>
</feature>
<feature type="compositionally biased region" description="Polar residues" evidence="2">
    <location>
        <begin position="396"/>
        <end position="412"/>
    </location>
</feature>
<evidence type="ECO:0000259" key="3">
    <source>
        <dbReference type="PROSITE" id="PS50102"/>
    </source>
</evidence>
<dbReference type="InterPro" id="IPR035979">
    <property type="entry name" value="RBD_domain_sf"/>
</dbReference>
<feature type="non-terminal residue" evidence="4">
    <location>
        <position position="1"/>
    </location>
</feature>
<dbReference type="EMBL" id="JAACNH010000007">
    <property type="protein sequence ID" value="KAG8436551.1"/>
    <property type="molecule type" value="Genomic_DNA"/>
</dbReference>
<dbReference type="SMART" id="SM00360">
    <property type="entry name" value="RRM"/>
    <property type="match status" value="1"/>
</dbReference>
<dbReference type="OrthoDB" id="21502at2759"/>
<dbReference type="Gene3D" id="3.30.70.330">
    <property type="match status" value="1"/>
</dbReference>
<comment type="caution">
    <text evidence="4">The sequence shown here is derived from an EMBL/GenBank/DDBJ whole genome shotgun (WGS) entry which is preliminary data.</text>
</comment>
<feature type="region of interest" description="Disordered" evidence="2">
    <location>
        <begin position="621"/>
        <end position="642"/>
    </location>
</feature>
<dbReference type="SUPFAM" id="SSF54928">
    <property type="entry name" value="RNA-binding domain, RBD"/>
    <property type="match status" value="1"/>
</dbReference>
<evidence type="ECO:0000313" key="4">
    <source>
        <dbReference type="EMBL" id="KAG8436551.1"/>
    </source>
</evidence>
<feature type="region of interest" description="Disordered" evidence="2">
    <location>
        <begin position="380"/>
        <end position="450"/>
    </location>
</feature>
<dbReference type="Pfam" id="PF23085">
    <property type="entry name" value="RRM_PARP14_3"/>
    <property type="match status" value="1"/>
</dbReference>
<feature type="non-terminal residue" evidence="4">
    <location>
        <position position="724"/>
    </location>
</feature>
<dbReference type="Proteomes" id="UP000812440">
    <property type="component" value="Chromosome 4"/>
</dbReference>
<reference evidence="4" key="1">
    <citation type="thesis" date="2020" institute="ProQuest LLC" country="789 East Eisenhower Parkway, Ann Arbor, MI, USA">
        <title>Comparative Genomics and Chromosome Evolution.</title>
        <authorList>
            <person name="Mudd A.B."/>
        </authorList>
    </citation>
    <scope>NUCLEOTIDE SEQUENCE</scope>
    <source>
        <strain evidence="4">Female2</strain>
        <tissue evidence="4">Blood</tissue>
    </source>
</reference>
<feature type="compositionally biased region" description="Low complexity" evidence="2">
    <location>
        <begin position="289"/>
        <end position="300"/>
    </location>
</feature>
<evidence type="ECO:0000313" key="5">
    <source>
        <dbReference type="Proteomes" id="UP000812440"/>
    </source>
</evidence>
<feature type="region of interest" description="Disordered" evidence="2">
    <location>
        <begin position="68"/>
        <end position="87"/>
    </location>
</feature>
<feature type="compositionally biased region" description="Basic and acidic residues" evidence="2">
    <location>
        <begin position="312"/>
        <end position="340"/>
    </location>
</feature>
<feature type="region of interest" description="Disordered" evidence="2">
    <location>
        <begin position="521"/>
        <end position="553"/>
    </location>
</feature>
<accession>A0A8T2J1J9</accession>
<feature type="domain" description="RRM" evidence="3">
    <location>
        <begin position="546"/>
        <end position="628"/>
    </location>
</feature>
<evidence type="ECO:0000256" key="1">
    <source>
        <dbReference type="PROSITE-ProRule" id="PRU00176"/>
    </source>
</evidence>
<sequence length="724" mass="77717">APAFGQVTTSQSAPAFGQVTTSQSTPAFGQVTTSQSAPAFGQVTTSHSVPAFGQVTTTQTAPAFGQATINQSAPPFGQTSNNQSASLSSQITSSSNITSNVNFGKTMPVFSQISSGSSPLLNPSAARQSSIFGQGSLGQGFQFGTLASTPSSTRFVQTSTNQSNLFSQASGTQTTFSNLAPVDDLGSEKALVSGEKISNVSQFGKINSESDLTQMSESLGNQGSIFKPPANSTFKPIFGTETSGKVQLPSQVQSVYTGSRSSGEMDGSSTFSFTSSDNKSKVETRPVCGSVGSSFSSFVSPTANSDTLHQGEMSKTDEPLKGVKRKEDMGRSPVKHELTGSREPGLNSDHPPEKRSSRLGRQLRGGANLYVRSLYDVVKSQMKTQPRKDSNKETETAAQHQDSQNESASSHTVAGRPITEPSDGQTTSFKVMSPAKSNQQLSSKFYPPATFNDQKSSHNYFGVGPIQPLLSRGHLTAGISQQNSEKSNPASSSTHLALNRAQPFQEGQVLSLDKMGLAKTPLRRARRADSGTRSDRTTPLSPNDSTVIHVTNIPPHLNQKPDLEIFFKKAGEVQRVYCKPARKMAIVHFSNHNSALAAKKMAKKLDKDVIIFFQKKKGPNKKVDFPANNDQGKERLSEDQTNASPGIKRLLRELPVVGTAKLSPKKKSIFSKALQYDKEVSEFQSPPSDTIALPPSLSLLVGTIAETTEDKYRLLDQRDKILRQ</sequence>
<keyword evidence="5" id="KW-1185">Reference proteome</keyword>
<dbReference type="PROSITE" id="PS50102">
    <property type="entry name" value="RRM"/>
    <property type="match status" value="1"/>
</dbReference>
<dbReference type="AlphaFoldDB" id="A0A8T2J1J9"/>
<evidence type="ECO:0000256" key="2">
    <source>
        <dbReference type="SAM" id="MobiDB-lite"/>
    </source>
</evidence>
<feature type="region of interest" description="Disordered" evidence="2">
    <location>
        <begin position="219"/>
        <end position="366"/>
    </location>
</feature>